<evidence type="ECO:0000259" key="5">
    <source>
        <dbReference type="Pfam" id="PF00171"/>
    </source>
</evidence>
<evidence type="ECO:0000256" key="4">
    <source>
        <dbReference type="PIRSR" id="PIRSR036492-1"/>
    </source>
</evidence>
<evidence type="ECO:0000256" key="3">
    <source>
        <dbReference type="PIRNR" id="PIRNR036492"/>
    </source>
</evidence>
<name>A0AAD2CNE6_9STRA</name>
<evidence type="ECO:0000256" key="2">
    <source>
        <dbReference type="ARBA" id="ARBA00023002"/>
    </source>
</evidence>
<feature type="domain" description="Aldehyde dehydrogenase" evidence="5">
    <location>
        <begin position="5"/>
        <end position="439"/>
    </location>
</feature>
<dbReference type="InterPro" id="IPR015590">
    <property type="entry name" value="Aldehyde_DH_dom"/>
</dbReference>
<dbReference type="PANTHER" id="PTHR43570">
    <property type="entry name" value="ALDEHYDE DEHYDROGENASE"/>
    <property type="match status" value="1"/>
</dbReference>
<dbReference type="Proteomes" id="UP001295423">
    <property type="component" value="Unassembled WGS sequence"/>
</dbReference>
<evidence type="ECO:0000313" key="6">
    <source>
        <dbReference type="EMBL" id="CAJ1930787.1"/>
    </source>
</evidence>
<dbReference type="Pfam" id="PF00171">
    <property type="entry name" value="Aldedh"/>
    <property type="match status" value="1"/>
</dbReference>
<comment type="caution">
    <text evidence="6">The sequence shown here is derived from an EMBL/GenBank/DDBJ whole genome shotgun (WGS) entry which is preliminary data.</text>
</comment>
<dbReference type="EMBL" id="CAKOGP040000113">
    <property type="protein sequence ID" value="CAJ1930787.1"/>
    <property type="molecule type" value="Genomic_DNA"/>
</dbReference>
<dbReference type="InterPro" id="IPR016161">
    <property type="entry name" value="Ald_DH/histidinol_DH"/>
</dbReference>
<keyword evidence="2 3" id="KW-0560">Oxidoreductase</keyword>
<dbReference type="Gene3D" id="3.40.309.10">
    <property type="entry name" value="Aldehyde Dehydrogenase, Chain A, domain 2"/>
    <property type="match status" value="1"/>
</dbReference>
<comment type="similarity">
    <text evidence="1 3">Belongs to the aldehyde dehydrogenase family.</text>
</comment>
<evidence type="ECO:0000313" key="7">
    <source>
        <dbReference type="Proteomes" id="UP001295423"/>
    </source>
</evidence>
<dbReference type="InterPro" id="IPR016162">
    <property type="entry name" value="Ald_DH_N"/>
</dbReference>
<dbReference type="PIRSF" id="PIRSF036492">
    <property type="entry name" value="ALDH"/>
    <property type="match status" value="1"/>
</dbReference>
<dbReference type="Gene3D" id="3.40.605.10">
    <property type="entry name" value="Aldehyde Dehydrogenase, Chain A, domain 1"/>
    <property type="match status" value="1"/>
</dbReference>
<feature type="active site" evidence="4">
    <location>
        <position position="251"/>
    </location>
</feature>
<feature type="active site" evidence="4">
    <location>
        <position position="214"/>
    </location>
</feature>
<dbReference type="InterPro" id="IPR016163">
    <property type="entry name" value="Ald_DH_C"/>
</dbReference>
<reference evidence="6" key="1">
    <citation type="submission" date="2023-08" db="EMBL/GenBank/DDBJ databases">
        <authorList>
            <person name="Audoor S."/>
            <person name="Bilcke G."/>
        </authorList>
    </citation>
    <scope>NUCLEOTIDE SEQUENCE</scope>
</reference>
<protein>
    <recommendedName>
        <fullName evidence="3">Aldehyde dehydrogenase</fullName>
    </recommendedName>
</protein>
<dbReference type="GO" id="GO:0005737">
    <property type="term" value="C:cytoplasm"/>
    <property type="evidence" value="ECO:0007669"/>
    <property type="project" value="TreeGrafter"/>
</dbReference>
<organism evidence="6 7">
    <name type="scientific">Cylindrotheca closterium</name>
    <dbReference type="NCBI Taxonomy" id="2856"/>
    <lineage>
        <taxon>Eukaryota</taxon>
        <taxon>Sar</taxon>
        <taxon>Stramenopiles</taxon>
        <taxon>Ochrophyta</taxon>
        <taxon>Bacillariophyta</taxon>
        <taxon>Bacillariophyceae</taxon>
        <taxon>Bacillariophycidae</taxon>
        <taxon>Bacillariales</taxon>
        <taxon>Bacillariaceae</taxon>
        <taxon>Cylindrotheca</taxon>
    </lineage>
</organism>
<dbReference type="AlphaFoldDB" id="A0AAD2CNE6"/>
<dbReference type="InterPro" id="IPR012394">
    <property type="entry name" value="Aldehyde_DH_NAD(P)"/>
</dbReference>
<keyword evidence="7" id="KW-1185">Reference proteome</keyword>
<dbReference type="PANTHER" id="PTHR43570:SF16">
    <property type="entry name" value="ALDEHYDE DEHYDROGENASE TYPE III, ISOFORM Q"/>
    <property type="match status" value="1"/>
</dbReference>
<dbReference type="GO" id="GO:0004029">
    <property type="term" value="F:aldehyde dehydrogenase (NAD+) activity"/>
    <property type="evidence" value="ECO:0007669"/>
    <property type="project" value="TreeGrafter"/>
</dbReference>
<evidence type="ECO:0000256" key="1">
    <source>
        <dbReference type="ARBA" id="ARBA00009986"/>
    </source>
</evidence>
<accession>A0AAD2CNE6</accession>
<dbReference type="GO" id="GO:0006081">
    <property type="term" value="P:aldehyde metabolic process"/>
    <property type="evidence" value="ECO:0007669"/>
    <property type="project" value="InterPro"/>
</dbReference>
<gene>
    <name evidence="6" type="ORF">CYCCA115_LOCUS2087</name>
</gene>
<dbReference type="SUPFAM" id="SSF53720">
    <property type="entry name" value="ALDH-like"/>
    <property type="match status" value="1"/>
</dbReference>
<dbReference type="FunFam" id="3.40.605.10:FF:000004">
    <property type="entry name" value="Aldehyde dehydrogenase"/>
    <property type="match status" value="1"/>
</dbReference>
<proteinExistence type="inferred from homology"/>
<sequence>MSAIDVDKIQTPMRETHASGLNLSYEWRVKQLKSLRRLIAENKVLLCQALKSDLGRHHGETLAGELKPIENEIKFVLKNLKKWMKAEAVPSSATMFPGFSYVHRKPLAAPGVLIIGPFNYPFFLTLKPLIGAFAGGNPAVIKPSELCMESGKIILELFSKYFQPGAAQVVLGSIPETNALLEKSWGKVFFTGSQRVGKIVASACAMTLTPIILELGGKCPVVVDENIRAKNLQNVADRIIFTKTYNAGQTCVAPDTLFVHDSHVKELCTCLINAIETQFGKDPKQGELGRIVNAASAKRLQEMILEAEGDVTSSVVCGSSAECDTAIRYICPTLILNPKPGAKVLKEEIFGPILPIVTFSSRSEVFKMINGLGSHPLQFTVFTSQHKVFEEYTKKCPSSAAFRNDCLVQLSNHNLPFGGLGGSGIGHYSGKYSFDAFTHPFPSTYRPLGKFWDLNNLRCHPYGDWKGKFLDNHIIGLPDIPVLHMKRLVLSTALAAALASTLATVDEFRFAVAQCFRWIADQLHE</sequence>